<reference evidence="1 2" key="2">
    <citation type="journal article" date="2011" name="Stand. Genomic Sci.">
        <title>Complete genome sequence of Calditerrivibrio nitroreducens type strain (Yu37-1).</title>
        <authorList>
            <person name="Pitluck S."/>
            <person name="Sikorski J."/>
            <person name="Zeytun A."/>
            <person name="Lapidus A."/>
            <person name="Nolan M."/>
            <person name="Lucas S."/>
            <person name="Hammon N."/>
            <person name="Deshpande S."/>
            <person name="Cheng J.F."/>
            <person name="Tapia R."/>
            <person name="Han C."/>
            <person name="Goodwin L."/>
            <person name="Liolios K."/>
            <person name="Pagani I."/>
            <person name="Ivanova N."/>
            <person name="Mavromatis K."/>
            <person name="Pati A."/>
            <person name="Chen A."/>
            <person name="Palaniappan K."/>
            <person name="Hauser L."/>
            <person name="Chang Y.J."/>
            <person name="Jeffries C.D."/>
            <person name="Detter J.C."/>
            <person name="Brambilla E."/>
            <person name="Djao O.D."/>
            <person name="Rohde M."/>
            <person name="Spring S."/>
            <person name="Goker M."/>
            <person name="Woyke T."/>
            <person name="Bristow J."/>
            <person name="Eisen J.A."/>
            <person name="Markowitz V."/>
            <person name="Hugenholtz P."/>
            <person name="Kyrpides N.C."/>
            <person name="Klenk H.P."/>
            <person name="Land M."/>
        </authorList>
    </citation>
    <scope>NUCLEOTIDE SEQUENCE [LARGE SCALE GENOMIC DNA]</scope>
    <source>
        <strain evidence="2">DSM 19672 / NBRC 101217 / Yu37-1</strain>
    </source>
</reference>
<proteinExistence type="predicted"/>
<evidence type="ECO:0000313" key="1">
    <source>
        <dbReference type="EMBL" id="ADR18028.1"/>
    </source>
</evidence>
<name>E4TIS3_CALNY</name>
<evidence type="ECO:0000313" key="2">
    <source>
        <dbReference type="Proteomes" id="UP000007039"/>
    </source>
</evidence>
<keyword evidence="2" id="KW-1185">Reference proteome</keyword>
<dbReference type="EMBL" id="CP002347">
    <property type="protein sequence ID" value="ADR18028.1"/>
    <property type="molecule type" value="Genomic_DNA"/>
</dbReference>
<dbReference type="HOGENOM" id="CLU_3059521_0_0_0"/>
<dbReference type="AlphaFoldDB" id="E4TIS3"/>
<gene>
    <name evidence="1" type="ordered locus">Calni_0114</name>
</gene>
<dbReference type="RefSeq" id="WP_013450245.1">
    <property type="nucleotide sequence ID" value="NC_014758.1"/>
</dbReference>
<accession>E4TIS3</accession>
<organism evidence="1 2">
    <name type="scientific">Calditerrivibrio nitroreducens (strain DSM 19672 / NBRC 101217 / Yu37-1)</name>
    <dbReference type="NCBI Taxonomy" id="768670"/>
    <lineage>
        <taxon>Bacteria</taxon>
        <taxon>Pseudomonadati</taxon>
        <taxon>Deferribacterota</taxon>
        <taxon>Deferribacteres</taxon>
        <taxon>Deferribacterales</taxon>
        <taxon>Calditerrivibrionaceae</taxon>
    </lineage>
</organism>
<reference key="1">
    <citation type="submission" date="2010-11" db="EMBL/GenBank/DDBJ databases">
        <title>The complete genome of chromosome of Calditerrivibrio nitroreducens DSM 19672.</title>
        <authorList>
            <consortium name="US DOE Joint Genome Institute (JGI-PGF)"/>
            <person name="Lucas S."/>
            <person name="Copeland A."/>
            <person name="Lapidus A."/>
            <person name="Bruce D."/>
            <person name="Goodwin L."/>
            <person name="Pitluck S."/>
            <person name="Kyrpides N."/>
            <person name="Mavromatis K."/>
            <person name="Ivanova N."/>
            <person name="Mikhailova N."/>
            <person name="Zeytun A."/>
            <person name="Brettin T."/>
            <person name="Detter J.C."/>
            <person name="Tapia R."/>
            <person name="Han C."/>
            <person name="Land M."/>
            <person name="Hauser L."/>
            <person name="Markowitz V."/>
            <person name="Cheng J.-F."/>
            <person name="Hugenholtz P."/>
            <person name="Woyke T."/>
            <person name="Wu D."/>
            <person name="Spring S."/>
            <person name="Schroeder M."/>
            <person name="Brambilla E."/>
            <person name="Klenk H.-P."/>
            <person name="Eisen J.A."/>
        </authorList>
    </citation>
    <scope>NUCLEOTIDE SEQUENCE [LARGE SCALE GENOMIC DNA]</scope>
    <source>
        <strain>DSM 19672</strain>
    </source>
</reference>
<dbReference type="Proteomes" id="UP000007039">
    <property type="component" value="Chromosome"/>
</dbReference>
<protein>
    <submittedName>
        <fullName evidence="1">Uncharacterized protein</fullName>
    </submittedName>
</protein>
<dbReference type="KEGG" id="cni:Calni_0114"/>
<sequence>MKDAKAEEMRIKAKYKEMILKGKIRLPIDVAKKLTGPDTAYHLYKAKNNRDRG</sequence>